<dbReference type="GO" id="GO:0016207">
    <property type="term" value="F:4-coumarate-CoA ligase activity"/>
    <property type="evidence" value="ECO:0007669"/>
    <property type="project" value="UniProtKB-EC"/>
</dbReference>
<dbReference type="PANTHER" id="PTHR43272">
    <property type="entry name" value="LONG-CHAIN-FATTY-ACID--COA LIGASE"/>
    <property type="match status" value="1"/>
</dbReference>
<evidence type="ECO:0000256" key="7">
    <source>
        <dbReference type="ARBA" id="ARBA00034252"/>
    </source>
</evidence>
<dbReference type="GO" id="GO:0009698">
    <property type="term" value="P:phenylpropanoid metabolic process"/>
    <property type="evidence" value="ECO:0007669"/>
    <property type="project" value="UniProtKB-ARBA"/>
</dbReference>
<dbReference type="Gene3D" id="3.40.50.12780">
    <property type="entry name" value="N-terminal domain of ligase-like"/>
    <property type="match status" value="1"/>
</dbReference>
<dbReference type="Pfam" id="PF00501">
    <property type="entry name" value="AMP-binding"/>
    <property type="match status" value="2"/>
</dbReference>
<evidence type="ECO:0000259" key="8">
    <source>
        <dbReference type="Pfam" id="PF00501"/>
    </source>
</evidence>
<dbReference type="AlphaFoldDB" id="A0AAV5BQR9"/>
<reference evidence="9" key="1">
    <citation type="journal article" date="2018" name="DNA Res.">
        <title>Multiple hybrid de novo genome assembly of finger millet, an orphan allotetraploid crop.</title>
        <authorList>
            <person name="Hatakeyama M."/>
            <person name="Aluri S."/>
            <person name="Balachadran M.T."/>
            <person name="Sivarajan S.R."/>
            <person name="Patrignani A."/>
            <person name="Gruter S."/>
            <person name="Poveda L."/>
            <person name="Shimizu-Inatsugi R."/>
            <person name="Baeten J."/>
            <person name="Francoijs K.J."/>
            <person name="Nataraja K.N."/>
            <person name="Reddy Y.A.N."/>
            <person name="Phadnis S."/>
            <person name="Ravikumar R.L."/>
            <person name="Schlapbach R."/>
            <person name="Sreeman S.M."/>
            <person name="Shimizu K.K."/>
        </authorList>
    </citation>
    <scope>NUCLEOTIDE SEQUENCE</scope>
</reference>
<dbReference type="InterPro" id="IPR020845">
    <property type="entry name" value="AMP-binding_CS"/>
</dbReference>
<dbReference type="GO" id="GO:0005783">
    <property type="term" value="C:endoplasmic reticulum"/>
    <property type="evidence" value="ECO:0007669"/>
    <property type="project" value="TreeGrafter"/>
</dbReference>
<keyword evidence="4" id="KW-0067">ATP-binding</keyword>
<dbReference type="PROSITE" id="PS00455">
    <property type="entry name" value="AMP_BINDING"/>
    <property type="match status" value="1"/>
</dbReference>
<dbReference type="GO" id="GO:0016020">
    <property type="term" value="C:membrane"/>
    <property type="evidence" value="ECO:0007669"/>
    <property type="project" value="TreeGrafter"/>
</dbReference>
<keyword evidence="3" id="KW-0547">Nucleotide-binding</keyword>
<dbReference type="GO" id="GO:0106290">
    <property type="term" value="F:trans-cinnamate-CoA ligase activity"/>
    <property type="evidence" value="ECO:0007669"/>
    <property type="project" value="UniProtKB-ARBA"/>
</dbReference>
<dbReference type="EC" id="6.2.1.12" evidence="2"/>
<gene>
    <name evidence="9" type="primary">ga04042</name>
    <name evidence="9" type="ORF">PR202_ga04042</name>
</gene>
<comment type="caution">
    <text evidence="9">The sequence shown here is derived from an EMBL/GenBank/DDBJ whole genome shotgun (WGS) entry which is preliminary data.</text>
</comment>
<dbReference type="PANTHER" id="PTHR43272:SF33">
    <property type="entry name" value="AMP-BINDING DOMAIN-CONTAINING PROTEIN-RELATED"/>
    <property type="match status" value="1"/>
</dbReference>
<evidence type="ECO:0000256" key="3">
    <source>
        <dbReference type="ARBA" id="ARBA00022741"/>
    </source>
</evidence>
<dbReference type="Proteomes" id="UP001054889">
    <property type="component" value="Unassembled WGS sequence"/>
</dbReference>
<feature type="domain" description="AMP-dependent synthetase/ligase" evidence="8">
    <location>
        <begin position="99"/>
        <end position="254"/>
    </location>
</feature>
<evidence type="ECO:0000256" key="1">
    <source>
        <dbReference type="ARBA" id="ARBA00001946"/>
    </source>
</evidence>
<comment type="catalytic activity">
    <reaction evidence="7">
        <text>(E)-4-coumarate + ATP + CoA = (E)-4-coumaroyl-CoA + AMP + diphosphate</text>
        <dbReference type="Rhea" id="RHEA:19641"/>
        <dbReference type="ChEBI" id="CHEBI:12876"/>
        <dbReference type="ChEBI" id="CHEBI:30616"/>
        <dbReference type="ChEBI" id="CHEBI:33019"/>
        <dbReference type="ChEBI" id="CHEBI:57287"/>
        <dbReference type="ChEBI" id="CHEBI:85008"/>
        <dbReference type="ChEBI" id="CHEBI:456215"/>
        <dbReference type="EC" id="6.2.1.12"/>
    </reaction>
    <physiologicalReaction direction="left-to-right" evidence="7">
        <dbReference type="Rhea" id="RHEA:19642"/>
    </physiologicalReaction>
</comment>
<comment type="catalytic activity">
    <reaction evidence="5">
        <text>(E)-4-coumarate + ATP + H(+) = (E)-4-coumaroyl-AMP + diphosphate</text>
        <dbReference type="Rhea" id="RHEA:72419"/>
        <dbReference type="ChEBI" id="CHEBI:12876"/>
        <dbReference type="ChEBI" id="CHEBI:15378"/>
        <dbReference type="ChEBI" id="CHEBI:30616"/>
        <dbReference type="ChEBI" id="CHEBI:33019"/>
        <dbReference type="ChEBI" id="CHEBI:192348"/>
    </reaction>
    <physiologicalReaction direction="left-to-right" evidence="5">
        <dbReference type="Rhea" id="RHEA:72420"/>
    </physiologicalReaction>
</comment>
<protein>
    <recommendedName>
        <fullName evidence="2">4-coumarate--CoA ligase</fullName>
        <ecNumber evidence="2">6.2.1.12</ecNumber>
    </recommendedName>
</protein>
<name>A0AAV5BQR9_ELECO</name>
<evidence type="ECO:0000313" key="9">
    <source>
        <dbReference type="EMBL" id="GJM88025.1"/>
    </source>
</evidence>
<dbReference type="SUPFAM" id="SSF56801">
    <property type="entry name" value="Acetyl-CoA synthetase-like"/>
    <property type="match status" value="2"/>
</dbReference>
<dbReference type="InterPro" id="IPR000873">
    <property type="entry name" value="AMP-dep_synth/lig_dom"/>
</dbReference>
<organism evidence="9 10">
    <name type="scientific">Eleusine coracana subsp. coracana</name>
    <dbReference type="NCBI Taxonomy" id="191504"/>
    <lineage>
        <taxon>Eukaryota</taxon>
        <taxon>Viridiplantae</taxon>
        <taxon>Streptophyta</taxon>
        <taxon>Embryophyta</taxon>
        <taxon>Tracheophyta</taxon>
        <taxon>Spermatophyta</taxon>
        <taxon>Magnoliopsida</taxon>
        <taxon>Liliopsida</taxon>
        <taxon>Poales</taxon>
        <taxon>Poaceae</taxon>
        <taxon>PACMAD clade</taxon>
        <taxon>Chloridoideae</taxon>
        <taxon>Cynodonteae</taxon>
        <taxon>Eleusininae</taxon>
        <taxon>Eleusine</taxon>
    </lineage>
</organism>
<dbReference type="InterPro" id="IPR042099">
    <property type="entry name" value="ANL_N_sf"/>
</dbReference>
<evidence type="ECO:0000256" key="4">
    <source>
        <dbReference type="ARBA" id="ARBA00022840"/>
    </source>
</evidence>
<reference evidence="9" key="2">
    <citation type="submission" date="2021-12" db="EMBL/GenBank/DDBJ databases">
        <title>Resequencing data analysis of finger millet.</title>
        <authorList>
            <person name="Hatakeyama M."/>
            <person name="Aluri S."/>
            <person name="Balachadran M.T."/>
            <person name="Sivarajan S.R."/>
            <person name="Poveda L."/>
            <person name="Shimizu-Inatsugi R."/>
            <person name="Schlapbach R."/>
            <person name="Sreeman S.M."/>
            <person name="Shimizu K.K."/>
        </authorList>
    </citation>
    <scope>NUCLEOTIDE SEQUENCE</scope>
</reference>
<evidence type="ECO:0000256" key="6">
    <source>
        <dbReference type="ARBA" id="ARBA00034223"/>
    </source>
</evidence>
<dbReference type="EMBL" id="BQKI01000002">
    <property type="protein sequence ID" value="GJM88025.1"/>
    <property type="molecule type" value="Genomic_DNA"/>
</dbReference>
<dbReference type="GO" id="GO:0005524">
    <property type="term" value="F:ATP binding"/>
    <property type="evidence" value="ECO:0007669"/>
    <property type="project" value="UniProtKB-KW"/>
</dbReference>
<keyword evidence="10" id="KW-1185">Reference proteome</keyword>
<evidence type="ECO:0000256" key="5">
    <source>
        <dbReference type="ARBA" id="ARBA00034219"/>
    </source>
</evidence>
<dbReference type="GO" id="GO:0004467">
    <property type="term" value="F:long-chain fatty acid-CoA ligase activity"/>
    <property type="evidence" value="ECO:0007669"/>
    <property type="project" value="TreeGrafter"/>
</dbReference>
<comment type="cofactor">
    <cofactor evidence="1">
        <name>Mg(2+)</name>
        <dbReference type="ChEBI" id="CHEBI:18420"/>
    </cofactor>
</comment>
<feature type="domain" description="AMP-dependent synthetase/ligase" evidence="8">
    <location>
        <begin position="285"/>
        <end position="483"/>
    </location>
</feature>
<proteinExistence type="predicted"/>
<sequence>MAREHQQSPMDAAQRRLRAVSAHIHPPARAGGRAADLAANPTAGEYAHVQGYSAVLPEKLQTGKWNVYRSARSPLRYAVETFRDSRYLGSRIGTNGTVGDYKWITYGEASTSRTAIGSGLIYHGITEGARIGLYFINRPEWIIVDHACAAYSYISVPLYDTLGPDAVQFIVNHATVEAIFCVPQTLNTLLSFITQMPCVRLVVVIGGDDANMPSSLETTGPEVGMMSPQPFRPPKPEDVATICYTSGTTGTPKANYPSLFFTLSAEALIPFKSVKLDLNVYFTQGAVLSHENLIANVAGSSMDIKFYPSDVYISYLPLAHIYERSLQVALLHYGVAVGFYQGDNLKLMDDLAALRPTVFASVPRLYNKIYAAITNAVKESGGLKERLFNTAYDAKKQVVINGKNPSKMWDRLVFSKIQARLGGRVRLMTSGASPLSPDVMEFLRICFSCEVLEGYGMTETSCVVSMMNVGDKLIGHVGSPNPSCGDSFNSSLVAIVAVEPQVLKAWAASEGIQYEDFKQLCADPRAKAAVLADMDSIGKEAQLRGFEFAKVITLVAEPFTLENGLLTPTFKVKRPQARAYFAKEISDMYAQLQEAESPRQKL</sequence>
<accession>A0AAV5BQR9</accession>
<comment type="catalytic activity">
    <reaction evidence="6">
        <text>(E)-4-coumaroyl-AMP + CoA = (E)-4-coumaroyl-CoA + AMP + H(+)</text>
        <dbReference type="Rhea" id="RHEA:72423"/>
        <dbReference type="ChEBI" id="CHEBI:15378"/>
        <dbReference type="ChEBI" id="CHEBI:57287"/>
        <dbReference type="ChEBI" id="CHEBI:85008"/>
        <dbReference type="ChEBI" id="CHEBI:192348"/>
        <dbReference type="ChEBI" id="CHEBI:456215"/>
    </reaction>
    <physiologicalReaction direction="left-to-right" evidence="6">
        <dbReference type="Rhea" id="RHEA:72424"/>
    </physiologicalReaction>
</comment>
<evidence type="ECO:0000313" key="10">
    <source>
        <dbReference type="Proteomes" id="UP001054889"/>
    </source>
</evidence>
<evidence type="ECO:0000256" key="2">
    <source>
        <dbReference type="ARBA" id="ARBA00012959"/>
    </source>
</evidence>